<evidence type="ECO:0000256" key="1">
    <source>
        <dbReference type="ARBA" id="ARBA00022801"/>
    </source>
</evidence>
<dbReference type="PRINTS" id="PR00111">
    <property type="entry name" value="ABHYDROLASE"/>
</dbReference>
<evidence type="ECO:0000313" key="4">
    <source>
        <dbReference type="Proteomes" id="UP000277094"/>
    </source>
</evidence>
<dbReference type="EMBL" id="RJSG01000001">
    <property type="protein sequence ID" value="RNL81490.1"/>
    <property type="molecule type" value="Genomic_DNA"/>
</dbReference>
<gene>
    <name evidence="3" type="ORF">EFL95_02515</name>
</gene>
<protein>
    <submittedName>
        <fullName evidence="3">Alpha/beta fold hydrolase</fullName>
    </submittedName>
</protein>
<dbReference type="PRINTS" id="PR00412">
    <property type="entry name" value="EPOXHYDRLASE"/>
</dbReference>
<evidence type="ECO:0000313" key="3">
    <source>
        <dbReference type="EMBL" id="RNL81490.1"/>
    </source>
</evidence>
<dbReference type="PANTHER" id="PTHR42977:SF3">
    <property type="entry name" value="AB HYDROLASE-1 DOMAIN-CONTAINING PROTEIN"/>
    <property type="match status" value="1"/>
</dbReference>
<accession>A0A3N0E0Z7</accession>
<name>A0A3N0E0Z7_9ACTN</name>
<dbReference type="InterPro" id="IPR029058">
    <property type="entry name" value="AB_hydrolase_fold"/>
</dbReference>
<dbReference type="SUPFAM" id="SSF53474">
    <property type="entry name" value="alpha/beta-Hydrolases"/>
    <property type="match status" value="1"/>
</dbReference>
<dbReference type="InterPro" id="IPR000639">
    <property type="entry name" value="Epox_hydrolase-like"/>
</dbReference>
<dbReference type="Pfam" id="PF00561">
    <property type="entry name" value="Abhydrolase_1"/>
    <property type="match status" value="1"/>
</dbReference>
<dbReference type="Gene3D" id="3.40.50.1820">
    <property type="entry name" value="alpha/beta hydrolase"/>
    <property type="match status" value="1"/>
</dbReference>
<dbReference type="GO" id="GO:0004301">
    <property type="term" value="F:epoxide hydrolase activity"/>
    <property type="evidence" value="ECO:0007669"/>
    <property type="project" value="TreeGrafter"/>
</dbReference>
<comment type="caution">
    <text evidence="3">The sequence shown here is derived from an EMBL/GenBank/DDBJ whole genome shotgun (WGS) entry which is preliminary data.</text>
</comment>
<dbReference type="PANTHER" id="PTHR42977">
    <property type="entry name" value="HYDROLASE-RELATED"/>
    <property type="match status" value="1"/>
</dbReference>
<dbReference type="OrthoDB" id="812569at2"/>
<keyword evidence="4" id="KW-1185">Reference proteome</keyword>
<dbReference type="InterPro" id="IPR000073">
    <property type="entry name" value="AB_hydrolase_1"/>
</dbReference>
<dbReference type="NCBIfam" id="NF002043">
    <property type="entry name" value="PRK00870.1"/>
    <property type="match status" value="1"/>
</dbReference>
<reference evidence="3 4" key="1">
    <citation type="submission" date="2018-11" db="EMBL/GenBank/DDBJ databases">
        <authorList>
            <person name="Li F."/>
        </authorList>
    </citation>
    <scope>NUCLEOTIDE SEQUENCE [LARGE SCALE GENOMIC DNA]</scope>
    <source>
        <strain evidence="3 4">KIS18-7</strain>
    </source>
</reference>
<organism evidence="3 4">
    <name type="scientific">Nocardioides marmorisolisilvae</name>
    <dbReference type="NCBI Taxonomy" id="1542737"/>
    <lineage>
        <taxon>Bacteria</taxon>
        <taxon>Bacillati</taxon>
        <taxon>Actinomycetota</taxon>
        <taxon>Actinomycetes</taxon>
        <taxon>Propionibacteriales</taxon>
        <taxon>Nocardioidaceae</taxon>
        <taxon>Nocardioides</taxon>
    </lineage>
</organism>
<keyword evidence="1 3" id="KW-0378">Hydrolase</keyword>
<proteinExistence type="predicted"/>
<dbReference type="InterPro" id="IPR051340">
    <property type="entry name" value="Haloalkane_dehalogenase"/>
</dbReference>
<evidence type="ECO:0000259" key="2">
    <source>
        <dbReference type="Pfam" id="PF00561"/>
    </source>
</evidence>
<feature type="domain" description="AB hydrolase-1" evidence="2">
    <location>
        <begin position="47"/>
        <end position="160"/>
    </location>
</feature>
<dbReference type="Proteomes" id="UP000277094">
    <property type="component" value="Unassembled WGS sequence"/>
</dbReference>
<sequence>MDVARTPDEQFADLPGFPFAPHYAEVVAEDLEPVRMHYLDEGPADGPVVLLLHGQPTWSYLYRKVIPVLVEAGLRAIAPDLIGFGRSDKPTDHTDYTVARHVGWVQSLVTGLDLTDVTLVAQDWGGPIGLSVLAAEPDRFARVVAANTILHTADPALADRLTWAVNGTGESRVVLEEALVDYLLYTQRAPVLVPSLFVGAATTNPLEPAVLAAYDAPFPDRRLTAGLRQMTALLPLTRNDVGARLGRRTMRALEQLEKPFLTCYSDGDPATRGWETVFVERVPGAQGQPHRTIAGAGHFLQEDAGEELGRTVAAFVTGG</sequence>
<dbReference type="AlphaFoldDB" id="A0A3N0E0Z7"/>